<sequence>MSRLRGKTLMGWSQRQTMDTKNSGMDFSQRKRPRGRSPIRWADVFITRMDQLNSQLKRFNGSGSREVAAAVQ</sequence>
<dbReference type="EMBL" id="UYYB01102003">
    <property type="protein sequence ID" value="VDM78451.1"/>
    <property type="molecule type" value="Genomic_DNA"/>
</dbReference>
<dbReference type="OrthoDB" id="5815649at2759"/>
<evidence type="ECO:0000313" key="2">
    <source>
        <dbReference type="EMBL" id="VDM78451.1"/>
    </source>
</evidence>
<keyword evidence="3" id="KW-1185">Reference proteome</keyword>
<organism evidence="2 3">
    <name type="scientific">Strongylus vulgaris</name>
    <name type="common">Blood worm</name>
    <dbReference type="NCBI Taxonomy" id="40348"/>
    <lineage>
        <taxon>Eukaryota</taxon>
        <taxon>Metazoa</taxon>
        <taxon>Ecdysozoa</taxon>
        <taxon>Nematoda</taxon>
        <taxon>Chromadorea</taxon>
        <taxon>Rhabditida</taxon>
        <taxon>Rhabditina</taxon>
        <taxon>Rhabditomorpha</taxon>
        <taxon>Strongyloidea</taxon>
        <taxon>Strongylidae</taxon>
        <taxon>Strongylus</taxon>
    </lineage>
</organism>
<evidence type="ECO:0000256" key="1">
    <source>
        <dbReference type="SAM" id="MobiDB-lite"/>
    </source>
</evidence>
<dbReference type="AlphaFoldDB" id="A0A3P7IZV7"/>
<accession>A0A3P7IZV7</accession>
<evidence type="ECO:0000313" key="3">
    <source>
        <dbReference type="Proteomes" id="UP000270094"/>
    </source>
</evidence>
<reference evidence="2 3" key="1">
    <citation type="submission" date="2018-11" db="EMBL/GenBank/DDBJ databases">
        <authorList>
            <consortium name="Pathogen Informatics"/>
        </authorList>
    </citation>
    <scope>NUCLEOTIDE SEQUENCE [LARGE SCALE GENOMIC DNA]</scope>
</reference>
<feature type="compositionally biased region" description="Polar residues" evidence="1">
    <location>
        <begin position="11"/>
        <end position="26"/>
    </location>
</feature>
<gene>
    <name evidence="2" type="ORF">SVUK_LOCUS13449</name>
</gene>
<dbReference type="Proteomes" id="UP000270094">
    <property type="component" value="Unassembled WGS sequence"/>
</dbReference>
<protein>
    <submittedName>
        <fullName evidence="2">Uncharacterized protein</fullName>
    </submittedName>
</protein>
<proteinExistence type="predicted"/>
<name>A0A3P7IZV7_STRVU</name>
<feature type="region of interest" description="Disordered" evidence="1">
    <location>
        <begin position="1"/>
        <end position="39"/>
    </location>
</feature>